<keyword evidence="2" id="KW-1185">Reference proteome</keyword>
<dbReference type="InterPro" id="IPR036691">
    <property type="entry name" value="Endo/exonu/phosph_ase_sf"/>
</dbReference>
<dbReference type="EMBL" id="VUJU01006869">
    <property type="protein sequence ID" value="KAF0747372.1"/>
    <property type="molecule type" value="Genomic_DNA"/>
</dbReference>
<proteinExistence type="predicted"/>
<evidence type="ECO:0000313" key="2">
    <source>
        <dbReference type="Proteomes" id="UP000478052"/>
    </source>
</evidence>
<name>A0A6G0Y157_APHCR</name>
<evidence type="ECO:0008006" key="3">
    <source>
        <dbReference type="Google" id="ProtNLM"/>
    </source>
</evidence>
<dbReference type="Gene3D" id="3.60.10.10">
    <property type="entry name" value="Endonuclease/exonuclease/phosphatase"/>
    <property type="match status" value="1"/>
</dbReference>
<organism evidence="1 2">
    <name type="scientific">Aphis craccivora</name>
    <name type="common">Cowpea aphid</name>
    <dbReference type="NCBI Taxonomy" id="307492"/>
    <lineage>
        <taxon>Eukaryota</taxon>
        <taxon>Metazoa</taxon>
        <taxon>Ecdysozoa</taxon>
        <taxon>Arthropoda</taxon>
        <taxon>Hexapoda</taxon>
        <taxon>Insecta</taxon>
        <taxon>Pterygota</taxon>
        <taxon>Neoptera</taxon>
        <taxon>Paraneoptera</taxon>
        <taxon>Hemiptera</taxon>
        <taxon>Sternorrhyncha</taxon>
        <taxon>Aphidomorpha</taxon>
        <taxon>Aphidoidea</taxon>
        <taxon>Aphididae</taxon>
        <taxon>Aphidini</taxon>
        <taxon>Aphis</taxon>
        <taxon>Aphis</taxon>
    </lineage>
</organism>
<gene>
    <name evidence="1" type="ORF">FWK35_00011661</name>
</gene>
<reference evidence="1 2" key="1">
    <citation type="submission" date="2019-08" db="EMBL/GenBank/DDBJ databases">
        <title>Whole genome of Aphis craccivora.</title>
        <authorList>
            <person name="Voronova N.V."/>
            <person name="Shulinski R.S."/>
            <person name="Bandarenka Y.V."/>
            <person name="Zhorov D.G."/>
            <person name="Warner D."/>
        </authorList>
    </citation>
    <scope>NUCLEOTIDE SEQUENCE [LARGE SCALE GENOMIC DNA]</scope>
    <source>
        <strain evidence="1">180601</strain>
        <tissue evidence="1">Whole Body</tissue>
    </source>
</reference>
<protein>
    <recommendedName>
        <fullName evidence="3">Endonuclease/exonuclease/phosphatase domain-containing protein</fullName>
    </recommendedName>
</protein>
<sequence length="88" mass="9863">MLHALSLLVCNTGNDPTFKTSSIIDVTFSSPGLAGRVSDWVVLDAESLRDHHYVQFNIRTDQDSASISVPPTFKWKFNHKKLDEAQCN</sequence>
<evidence type="ECO:0000313" key="1">
    <source>
        <dbReference type="EMBL" id="KAF0747372.1"/>
    </source>
</evidence>
<dbReference type="OrthoDB" id="6626214at2759"/>
<dbReference type="SUPFAM" id="SSF56219">
    <property type="entry name" value="DNase I-like"/>
    <property type="match status" value="1"/>
</dbReference>
<dbReference type="AlphaFoldDB" id="A0A6G0Y157"/>
<accession>A0A6G0Y157</accession>
<comment type="caution">
    <text evidence="1">The sequence shown here is derived from an EMBL/GenBank/DDBJ whole genome shotgun (WGS) entry which is preliminary data.</text>
</comment>
<dbReference type="Proteomes" id="UP000478052">
    <property type="component" value="Unassembled WGS sequence"/>
</dbReference>